<organism evidence="2 3">
    <name type="scientific">Prosthecobacter vanneervenii</name>
    <dbReference type="NCBI Taxonomy" id="48466"/>
    <lineage>
        <taxon>Bacteria</taxon>
        <taxon>Pseudomonadati</taxon>
        <taxon>Verrucomicrobiota</taxon>
        <taxon>Verrucomicrobiia</taxon>
        <taxon>Verrucomicrobiales</taxon>
        <taxon>Verrucomicrobiaceae</taxon>
        <taxon>Prosthecobacter</taxon>
    </lineage>
</organism>
<evidence type="ECO:0000313" key="3">
    <source>
        <dbReference type="Proteomes" id="UP000590740"/>
    </source>
</evidence>
<keyword evidence="1" id="KW-0472">Membrane</keyword>
<sequence>MKLREPRQKLGPIRACLRRVGEAVELIADGMPHVLFGLVGAFLGRVLSLGFYQPSPSSWEAIGIGYVAFLALVVMWNVCG</sequence>
<dbReference type="AlphaFoldDB" id="A0A7W7Y912"/>
<gene>
    <name evidence="2" type="ORF">HNQ65_001451</name>
</gene>
<keyword evidence="3" id="KW-1185">Reference proteome</keyword>
<keyword evidence="1" id="KW-0812">Transmembrane</keyword>
<dbReference type="Proteomes" id="UP000590740">
    <property type="component" value="Unassembled WGS sequence"/>
</dbReference>
<proteinExistence type="predicted"/>
<accession>A0A7W7Y912</accession>
<evidence type="ECO:0000256" key="1">
    <source>
        <dbReference type="SAM" id="Phobius"/>
    </source>
</evidence>
<keyword evidence="1" id="KW-1133">Transmembrane helix</keyword>
<name>A0A7W7Y912_9BACT</name>
<evidence type="ECO:0000313" key="2">
    <source>
        <dbReference type="EMBL" id="MBB5031883.1"/>
    </source>
</evidence>
<comment type="caution">
    <text evidence="2">The sequence shown here is derived from an EMBL/GenBank/DDBJ whole genome shotgun (WGS) entry which is preliminary data.</text>
</comment>
<protein>
    <submittedName>
        <fullName evidence="2">Uncharacterized protein</fullName>
    </submittedName>
</protein>
<dbReference type="EMBL" id="JACHIG010000002">
    <property type="protein sequence ID" value="MBB5031883.1"/>
    <property type="molecule type" value="Genomic_DNA"/>
</dbReference>
<reference evidence="2 3" key="1">
    <citation type="submission" date="2020-08" db="EMBL/GenBank/DDBJ databases">
        <title>Genomic Encyclopedia of Type Strains, Phase IV (KMG-IV): sequencing the most valuable type-strain genomes for metagenomic binning, comparative biology and taxonomic classification.</title>
        <authorList>
            <person name="Goeker M."/>
        </authorList>
    </citation>
    <scope>NUCLEOTIDE SEQUENCE [LARGE SCALE GENOMIC DNA]</scope>
    <source>
        <strain evidence="2 3">DSM 12252</strain>
    </source>
</reference>
<feature type="transmembrane region" description="Helical" evidence="1">
    <location>
        <begin position="58"/>
        <end position="79"/>
    </location>
</feature>